<dbReference type="AlphaFoldDB" id="R1CTA8"/>
<evidence type="ECO:0000313" key="2">
    <source>
        <dbReference type="Proteomes" id="UP000013378"/>
    </source>
</evidence>
<gene>
    <name evidence="1" type="ORF">L21TH_0042</name>
</gene>
<dbReference type="InterPro" id="IPR022476">
    <property type="entry name" value="Spore_YabP/YqfC"/>
</dbReference>
<reference evidence="1 2" key="1">
    <citation type="journal article" date="2015" name="Geomicrobiol. J.">
        <title>Caldisalinibacter kiritimatiensis gen. nov., sp. nov., a moderately thermohalophilic thiosulfate-reducing bacterium from a hypersaline microbial mat.</title>
        <authorList>
            <person name="Ben Hania W."/>
            <person name="Joseph M."/>
            <person name="Fiebig A."/>
            <person name="Bunk B."/>
            <person name="Klenk H.-P."/>
            <person name="Fardeau M.-L."/>
            <person name="Spring S."/>
        </authorList>
    </citation>
    <scope>NUCLEOTIDE SEQUENCE [LARGE SCALE GENOMIC DNA]</scope>
    <source>
        <strain evidence="1 2">L21-TH-D2</strain>
    </source>
</reference>
<dbReference type="EMBL" id="ARZA01000004">
    <property type="protein sequence ID" value="EOD01881.1"/>
    <property type="molecule type" value="Genomic_DNA"/>
</dbReference>
<dbReference type="PATRIC" id="fig|1304284.3.peg.42"/>
<dbReference type="eggNOG" id="ENOG5032ZA5">
    <property type="taxonomic scope" value="Bacteria"/>
</dbReference>
<accession>R1CTA8</accession>
<evidence type="ECO:0008006" key="3">
    <source>
        <dbReference type="Google" id="ProtNLM"/>
    </source>
</evidence>
<dbReference type="STRING" id="1304284.L21TH_0042"/>
<organism evidence="1 2">
    <name type="scientific">Caldisalinibacter kiritimatiensis</name>
    <dbReference type="NCBI Taxonomy" id="1304284"/>
    <lineage>
        <taxon>Bacteria</taxon>
        <taxon>Bacillati</taxon>
        <taxon>Bacillota</taxon>
        <taxon>Tissierellia</taxon>
        <taxon>Tissierellales</taxon>
        <taxon>Thermohalobacteraceae</taxon>
        <taxon>Caldisalinibacter</taxon>
    </lineage>
</organism>
<dbReference type="Pfam" id="PF07873">
    <property type="entry name" value="YabP"/>
    <property type="match status" value="1"/>
</dbReference>
<dbReference type="RefSeq" id="WP_006305391.1">
    <property type="nucleotide sequence ID" value="NZ_ARZA01000004.1"/>
</dbReference>
<name>R1CTA8_9FIRM</name>
<dbReference type="Proteomes" id="UP000013378">
    <property type="component" value="Unassembled WGS sequence"/>
</dbReference>
<keyword evidence="2" id="KW-1185">Reference proteome</keyword>
<sequence>MNKRMEEIKSSLSEILELPKDIMLDLPKITMVGNLQVYIENHKGIIEYSKERIRINTRRGVIRIVGKNMYIRTIVTEEIIVVGEIETVEFLD</sequence>
<protein>
    <recommendedName>
        <fullName evidence="3">Sporulation protein YqfC</fullName>
    </recommendedName>
</protein>
<dbReference type="NCBIfam" id="TIGR02856">
    <property type="entry name" value="spore_yqfC"/>
    <property type="match status" value="1"/>
</dbReference>
<dbReference type="InterPro" id="IPR022477">
    <property type="entry name" value="Spore_YqfC"/>
</dbReference>
<evidence type="ECO:0000313" key="1">
    <source>
        <dbReference type="EMBL" id="EOD01881.1"/>
    </source>
</evidence>
<proteinExistence type="predicted"/>
<comment type="caution">
    <text evidence="1">The sequence shown here is derived from an EMBL/GenBank/DDBJ whole genome shotgun (WGS) entry which is preliminary data.</text>
</comment>